<keyword evidence="3 5" id="KW-1133">Transmembrane helix</keyword>
<dbReference type="InterPro" id="IPR002293">
    <property type="entry name" value="AA/rel_permease1"/>
</dbReference>
<feature type="transmembrane region" description="Helical" evidence="5">
    <location>
        <begin position="125"/>
        <end position="148"/>
    </location>
</feature>
<feature type="transmembrane region" description="Helical" evidence="5">
    <location>
        <begin position="267"/>
        <end position="292"/>
    </location>
</feature>
<evidence type="ECO:0000313" key="7">
    <source>
        <dbReference type="Proteomes" id="UP000198970"/>
    </source>
</evidence>
<dbReference type="RefSeq" id="WP_242941344.1">
    <property type="nucleotide sequence ID" value="NZ_LT630003.1"/>
</dbReference>
<feature type="transmembrane region" description="Helical" evidence="5">
    <location>
        <begin position="61"/>
        <end position="90"/>
    </location>
</feature>
<dbReference type="PANTHER" id="PTHR47704:SF1">
    <property type="entry name" value="POTASSIUM TRANSPORTER KIMA"/>
    <property type="match status" value="1"/>
</dbReference>
<name>A0ABY1C3P3_9FIRM</name>
<evidence type="ECO:0000256" key="5">
    <source>
        <dbReference type="SAM" id="Phobius"/>
    </source>
</evidence>
<feature type="transmembrane region" description="Helical" evidence="5">
    <location>
        <begin position="360"/>
        <end position="380"/>
    </location>
</feature>
<accession>A0ABY1C3P3</accession>
<evidence type="ECO:0000256" key="1">
    <source>
        <dbReference type="ARBA" id="ARBA00004141"/>
    </source>
</evidence>
<dbReference type="Proteomes" id="UP000198970">
    <property type="component" value="Chromosome I"/>
</dbReference>
<dbReference type="InterPro" id="IPR053153">
    <property type="entry name" value="APC_K+_Transporter"/>
</dbReference>
<feature type="transmembrane region" description="Helical" evidence="5">
    <location>
        <begin position="386"/>
        <end position="407"/>
    </location>
</feature>
<dbReference type="EMBL" id="LT630003">
    <property type="protein sequence ID" value="SET61348.1"/>
    <property type="molecule type" value="Genomic_DNA"/>
</dbReference>
<feature type="transmembrane region" description="Helical" evidence="5">
    <location>
        <begin position="419"/>
        <end position="441"/>
    </location>
</feature>
<feature type="transmembrane region" description="Helical" evidence="5">
    <location>
        <begin position="447"/>
        <end position="465"/>
    </location>
</feature>
<feature type="transmembrane region" description="Helical" evidence="5">
    <location>
        <begin position="312"/>
        <end position="333"/>
    </location>
</feature>
<evidence type="ECO:0000256" key="4">
    <source>
        <dbReference type="ARBA" id="ARBA00023136"/>
    </source>
</evidence>
<feature type="transmembrane region" description="Helical" evidence="5">
    <location>
        <begin position="35"/>
        <end position="55"/>
    </location>
</feature>
<keyword evidence="7" id="KW-1185">Reference proteome</keyword>
<protein>
    <submittedName>
        <fullName evidence="6">Amino acid transporter</fullName>
    </submittedName>
</protein>
<evidence type="ECO:0000313" key="6">
    <source>
        <dbReference type="EMBL" id="SET61348.1"/>
    </source>
</evidence>
<feature type="transmembrane region" description="Helical" evidence="5">
    <location>
        <begin position="154"/>
        <end position="171"/>
    </location>
</feature>
<dbReference type="Pfam" id="PF13520">
    <property type="entry name" value="AA_permease_2"/>
    <property type="match status" value="1"/>
</dbReference>
<keyword evidence="4 5" id="KW-0472">Membrane</keyword>
<proteinExistence type="predicted"/>
<feature type="transmembrane region" description="Helical" evidence="5">
    <location>
        <begin position="183"/>
        <end position="204"/>
    </location>
</feature>
<reference evidence="6 7" key="1">
    <citation type="submission" date="2016-10" db="EMBL/GenBank/DDBJ databases">
        <authorList>
            <person name="Varghese N."/>
            <person name="Submissions S."/>
        </authorList>
    </citation>
    <scope>NUCLEOTIDE SEQUENCE [LARGE SCALE GENOMIC DNA]</scope>
    <source>
        <strain evidence="6 7">ATCC 19403</strain>
    </source>
</reference>
<evidence type="ECO:0000256" key="3">
    <source>
        <dbReference type="ARBA" id="ARBA00022989"/>
    </source>
</evidence>
<keyword evidence="2 5" id="KW-0812">Transmembrane</keyword>
<dbReference type="Gene3D" id="1.20.1740.10">
    <property type="entry name" value="Amino acid/polyamine transporter I"/>
    <property type="match status" value="1"/>
</dbReference>
<sequence>MYQRGHMDMHSKRKIKNILLGNTLKSNDLEGEKMGILWGVPIMSSDAVSSVAYAIEEMLLVLAPVLGLSAVHYLGYITLPIILLFLVLAFSYSQIIANYPNGGGAYIVSSENIGRGSSMVAASALIIDYVMTVAVSLSAATAALISAFPEFADYRLLFALLFLCTITLLNLRGMKESSKLFGAPTYVFIIIMLVLITTGFVRLITGNLPPVHYSETIQPVAGGAGTISLFLLLRAFSSGCSALTGVEAVSNAVPSFREPSQRNAKRVLFILVGIIITILGGSVLLVTSLNIIPLEGKTVISQLGMAVFGPGPMFYILQFATSLILLLAANTAYNGLPTLLAILAEDGFVPRQFMHRGTRLSFSNGIMFIFFAVAFLLIVFKAETHYLIPFYAIGVFLSFTLSQYGMLARWIRVKGNGYWYKMCINGLGAIMTATGTVIVFVTKFSQGAWALAILIPVLVYIMHRIETHYQFVGRQLVVNDFMSHYHKSTSHDTNLCIVLTGGINRSVLKALNYANLITANVVALHIATDEKQSQQLQKKWKETGIDIPLEVIMSPYRELIEPVEEYISKKEADLLPGEMITVVMSRFMEESWFANILHNQTTYFIMQRLRKHRNVSMVLVPYIYSTAFKPAPKQIDENTEKDRA</sequence>
<dbReference type="PANTHER" id="PTHR47704">
    <property type="entry name" value="POTASSIUM TRANSPORTER KIMA"/>
    <property type="match status" value="1"/>
</dbReference>
<comment type="subcellular location">
    <subcellularLocation>
        <location evidence="1">Membrane</location>
        <topology evidence="1">Multi-pass membrane protein</topology>
    </subcellularLocation>
</comment>
<feature type="transmembrane region" description="Helical" evidence="5">
    <location>
        <begin position="216"/>
        <end position="233"/>
    </location>
</feature>
<organism evidence="6 7">
    <name type="scientific">Lacrimispora sphenoides JCM 1415</name>
    <dbReference type="NCBI Taxonomy" id="1297793"/>
    <lineage>
        <taxon>Bacteria</taxon>
        <taxon>Bacillati</taxon>
        <taxon>Bacillota</taxon>
        <taxon>Clostridia</taxon>
        <taxon>Lachnospirales</taxon>
        <taxon>Lachnospiraceae</taxon>
        <taxon>Lacrimispora</taxon>
    </lineage>
</organism>
<gene>
    <name evidence="6" type="ORF">SAMN02745906_0677</name>
</gene>
<evidence type="ECO:0000256" key="2">
    <source>
        <dbReference type="ARBA" id="ARBA00022692"/>
    </source>
</evidence>